<dbReference type="SUPFAM" id="SSF109709">
    <property type="entry name" value="KorB DNA-binding domain-like"/>
    <property type="match status" value="1"/>
</dbReference>
<dbReference type="GO" id="GO:0005694">
    <property type="term" value="C:chromosome"/>
    <property type="evidence" value="ECO:0007669"/>
    <property type="project" value="TreeGrafter"/>
</dbReference>
<dbReference type="NCBIfam" id="TIGR00180">
    <property type="entry name" value="parB_part"/>
    <property type="match status" value="1"/>
</dbReference>
<dbReference type="InterPro" id="IPR036086">
    <property type="entry name" value="ParB/Sulfiredoxin_sf"/>
</dbReference>
<proteinExistence type="inferred from homology"/>
<dbReference type="Pfam" id="PF06613">
    <property type="entry name" value="KorB_C"/>
    <property type="match status" value="1"/>
</dbReference>
<dbReference type="Gene3D" id="6.10.250.140">
    <property type="match status" value="1"/>
</dbReference>
<dbReference type="Gene3D" id="1.10.10.730">
    <property type="entry name" value="KorB DNA-binding domain"/>
    <property type="match status" value="1"/>
</dbReference>
<dbReference type="EMBL" id="CP010418">
    <property type="protein sequence ID" value="AJE23490.1"/>
    <property type="molecule type" value="Genomic_DNA"/>
</dbReference>
<dbReference type="HOGENOM" id="CLU_056529_1_0_6"/>
<dbReference type="InterPro" id="IPR010575">
    <property type="entry name" value="KorB_C"/>
</dbReference>
<dbReference type="GO" id="GO:0007059">
    <property type="term" value="P:chromosome segregation"/>
    <property type="evidence" value="ECO:0007669"/>
    <property type="project" value="TreeGrafter"/>
</dbReference>
<dbReference type="Pfam" id="PF02195">
    <property type="entry name" value="ParB_N"/>
    <property type="match status" value="1"/>
</dbReference>
<protein>
    <submittedName>
        <fullName evidence="4">KorB transcriptional repressor protein/plasmid partitioning protein</fullName>
    </submittedName>
</protein>
<evidence type="ECO:0000313" key="4">
    <source>
        <dbReference type="EMBL" id="AJE23490.1"/>
    </source>
</evidence>
<feature type="domain" description="ParB-like N-terminal" evidence="3">
    <location>
        <begin position="41"/>
        <end position="134"/>
    </location>
</feature>
<gene>
    <name evidence="4" type="primary">korB</name>
    <name evidence="4" type="ORF">Achr_c80</name>
</gene>
<dbReference type="SUPFAM" id="SSF50037">
    <property type="entry name" value="C-terminal domain of transcriptional repressors"/>
    <property type="match status" value="1"/>
</dbReference>
<dbReference type="PANTHER" id="PTHR33375:SF1">
    <property type="entry name" value="CHROMOSOME-PARTITIONING PROTEIN PARB-RELATED"/>
    <property type="match status" value="1"/>
</dbReference>
<dbReference type="InterPro" id="IPR004437">
    <property type="entry name" value="ParB/RepB/Spo0J"/>
</dbReference>
<evidence type="ECO:0000256" key="1">
    <source>
        <dbReference type="ARBA" id="ARBA00006295"/>
    </source>
</evidence>
<dbReference type="SUPFAM" id="SSF110849">
    <property type="entry name" value="ParB/Sulfiredoxin"/>
    <property type="match status" value="1"/>
</dbReference>
<keyword evidence="4" id="KW-0614">Plasmid</keyword>
<evidence type="ECO:0000256" key="2">
    <source>
        <dbReference type="SAM" id="MobiDB-lite"/>
    </source>
</evidence>
<dbReference type="GO" id="GO:0003677">
    <property type="term" value="F:DNA binding"/>
    <property type="evidence" value="ECO:0007669"/>
    <property type="project" value="InterPro"/>
</dbReference>
<dbReference type="SMART" id="SM00470">
    <property type="entry name" value="ParB"/>
    <property type="match status" value="1"/>
</dbReference>
<evidence type="ECO:0000313" key="5">
    <source>
        <dbReference type="Proteomes" id="UP000068210"/>
    </source>
</evidence>
<geneLocation type="plasmid" evidence="4 5">
    <name>pAcX50c</name>
</geneLocation>
<dbReference type="InterPro" id="IPR042075">
    <property type="entry name" value="KorB_DNA-db"/>
</dbReference>
<dbReference type="Proteomes" id="UP000068210">
    <property type="component" value="Plasmid pAcX50c"/>
</dbReference>
<evidence type="ECO:0000259" key="3">
    <source>
        <dbReference type="SMART" id="SM00470"/>
    </source>
</evidence>
<dbReference type="InterPro" id="IPR050336">
    <property type="entry name" value="Chromosome_partition/occlusion"/>
</dbReference>
<dbReference type="InterPro" id="IPR013741">
    <property type="entry name" value="KorB_domain"/>
</dbReference>
<dbReference type="Gene3D" id="2.30.30.150">
    <property type="entry name" value="KorB, C-terminal domain"/>
    <property type="match status" value="1"/>
</dbReference>
<dbReference type="AlphaFoldDB" id="A0A0C4WUE1"/>
<dbReference type="KEGG" id="acx:Achr_c80"/>
<organism evidence="4 5">
    <name type="scientific">Azotobacter chroococcum NCIMB 8003</name>
    <dbReference type="NCBI Taxonomy" id="1328314"/>
    <lineage>
        <taxon>Bacteria</taxon>
        <taxon>Pseudomonadati</taxon>
        <taxon>Pseudomonadota</taxon>
        <taxon>Gammaproteobacteria</taxon>
        <taxon>Pseudomonadales</taxon>
        <taxon>Pseudomonadaceae</taxon>
        <taxon>Azotobacter</taxon>
    </lineage>
</organism>
<dbReference type="Pfam" id="PF08535">
    <property type="entry name" value="KorB"/>
    <property type="match status" value="1"/>
</dbReference>
<dbReference type="InterPro" id="IPR003115">
    <property type="entry name" value="ParB_N"/>
</dbReference>
<accession>A0A0C4WUE1</accession>
<sequence length="348" mass="38605">MTATDKGQDKQKPAGMGLDSLGDLSGLLNAPEASVSNGGPLMLDMMLIDEDPKQPRKENNPGFRTEILEELAATIRLRGVKTPISVRENPDSPGRYLINHGARRFRASKMAGKSTIPGWIDNNYKRSDQVVENLHREGNTARELADFIGSELAAGKKKAEIAREMGKSAAFVTQHATLLDLPDPIAEAFNFGRVNDVTVINELVMLYKKSPDEISEWLEDESQEITRGSVKLLREFLDDKRQQEDDESLAEQALREARERTGVDDCDINASEEGEGEGEEAPPTKPKEEDPTRLKKAIIQVQHNGRPARLLLNKRPSATGFAWLKYDDDGEEFEDDLAKVTLVALIEA</sequence>
<dbReference type="GO" id="GO:0045892">
    <property type="term" value="P:negative regulation of DNA-templated transcription"/>
    <property type="evidence" value="ECO:0007669"/>
    <property type="project" value="InterPro"/>
</dbReference>
<feature type="compositionally biased region" description="Acidic residues" evidence="2">
    <location>
        <begin position="264"/>
        <end position="280"/>
    </location>
</feature>
<keyword evidence="5" id="KW-1185">Reference proteome</keyword>
<feature type="region of interest" description="Disordered" evidence="2">
    <location>
        <begin position="255"/>
        <end position="293"/>
    </location>
</feature>
<dbReference type="InterPro" id="IPR008988">
    <property type="entry name" value="Transcriptional_repressor_C"/>
</dbReference>
<dbReference type="CDD" id="cd16398">
    <property type="entry name" value="KorB_N_like"/>
    <property type="match status" value="1"/>
</dbReference>
<name>A0A0C4WUE1_9GAMM</name>
<comment type="similarity">
    <text evidence="1">Belongs to the ParB family.</text>
</comment>
<dbReference type="InterPro" id="IPR037048">
    <property type="entry name" value="KorB_C_sf"/>
</dbReference>
<dbReference type="Gene3D" id="3.90.1530.30">
    <property type="match status" value="1"/>
</dbReference>
<reference evidence="4 5" key="1">
    <citation type="journal article" date="2015" name="PLoS ONE">
        <title>Azotobacter Genomes: The Genome of Azotobacter chroococcum NCIMB 8003 (ATCC 4412).</title>
        <authorList>
            <person name="Robson R.L."/>
            <person name="Jones R."/>
            <person name="Robson R.M."/>
            <person name="Schwartz A."/>
            <person name="Richardson T.H."/>
        </authorList>
    </citation>
    <scope>NUCLEOTIDE SEQUENCE [LARGE SCALE GENOMIC DNA]</scope>
    <source>
        <strain evidence="4 5">NCIMB 8003</strain>
        <plasmid evidence="5">Plasmid pAcX50c</plasmid>
    </source>
</reference>
<dbReference type="PANTHER" id="PTHR33375">
    <property type="entry name" value="CHROMOSOME-PARTITIONING PROTEIN PARB-RELATED"/>
    <property type="match status" value="1"/>
</dbReference>